<feature type="region of interest" description="Disordered" evidence="5">
    <location>
        <begin position="56"/>
        <end position="236"/>
    </location>
</feature>
<dbReference type="PROSITE" id="PS50088">
    <property type="entry name" value="ANK_REPEAT"/>
    <property type="match status" value="2"/>
</dbReference>
<evidence type="ECO:0000313" key="8">
    <source>
        <dbReference type="Proteomes" id="UP000549394"/>
    </source>
</evidence>
<keyword evidence="1" id="KW-0677">Repeat</keyword>
<sequence length="806" mass="89434">MVIKPQSHPNGFSRNVPKNSSKLRGGYPVLRSAPPTTISRGEAKRLISVATRLIVASEKTQDMDEAENKPESIADKKKSEQKMKYAYDIHGRKYLIKEKSPDEKDSRSKSQHSSYSSFDDQNKNRRPRSAYPPRPPPENRSIERPASSASYDRSDSESDSNSSITSKATESRSAYSGSSYSLTSNASSSDSKHSSKRDGSIGNEYSSPELSEEMKGERKAKATTTTTTTTETQTTTELINDYDPIEQDVDPNAEKVLYRIEVETSPIVGSGTNAPIKLVLHGENGKTKPIQLTSLTRGPLFKQGQKDELEFEAPNVGHIIKIGIGHDSTKPGAEWQLENVLIQNMKLETQYKVENNCWLSAKHNDKKTYRKLYVTSRIPFISARNESTTEDATTNRTIDDQVEPVEAPLDEQSSTERSNCPSATDSKTDSNTTSSQESNYQKFKRVESNNVRVIPIEFKDDSKKDEKSTGVEPMENSTTSSASKSDTNDKLATNSKVSSQDTNSSTAVTETDETDGTTVAVTTTTLGSNRNRVAQQPSEDEGESTIPDSADDILNQPSIHSAIRDKNVDLVTRWIKHDSETLHLTDEKGKTPIMIAAEIGHENITKFLLENNADVEKDSPTGYRPVHLAVINGHTNILKLLFQKDASFTGTTLGENQTVLHLAAKHGHFNCVKWLVQQEKTLLNCKDSNDRTAADVAAEYGHNDIKKYLQAADPDRENEDKLSTIKESDSENDTGSSSSDADSDSDSDTDSNQSSKDTTTVSESLDTRWKKENNDMMEKKHAYDKQQESMKEKNQSFMDAIRQDVD</sequence>
<feature type="region of interest" description="Disordered" evidence="5">
    <location>
        <begin position="385"/>
        <end position="550"/>
    </location>
</feature>
<dbReference type="Pfam" id="PF01477">
    <property type="entry name" value="PLAT"/>
    <property type="match status" value="1"/>
</dbReference>
<gene>
    <name evidence="7" type="ORF">DGYR_LOCUS11727</name>
</gene>
<evidence type="ECO:0000256" key="5">
    <source>
        <dbReference type="SAM" id="MobiDB-lite"/>
    </source>
</evidence>
<keyword evidence="2 3" id="KW-0040">ANK repeat</keyword>
<evidence type="ECO:0000313" key="7">
    <source>
        <dbReference type="EMBL" id="CAD5124140.1"/>
    </source>
</evidence>
<feature type="region of interest" description="Disordered" evidence="5">
    <location>
        <begin position="1"/>
        <end position="41"/>
    </location>
</feature>
<dbReference type="Proteomes" id="UP000549394">
    <property type="component" value="Unassembled WGS sequence"/>
</dbReference>
<keyword evidence="8" id="KW-1185">Reference proteome</keyword>
<feature type="region of interest" description="Disordered" evidence="5">
    <location>
        <begin position="708"/>
        <end position="806"/>
    </location>
</feature>
<feature type="compositionally biased region" description="Basic and acidic residues" evidence="5">
    <location>
        <begin position="59"/>
        <end position="108"/>
    </location>
</feature>
<dbReference type="PROSITE" id="PS50095">
    <property type="entry name" value="PLAT"/>
    <property type="match status" value="1"/>
</dbReference>
<dbReference type="InterPro" id="IPR002110">
    <property type="entry name" value="Ankyrin_rpt"/>
</dbReference>
<evidence type="ECO:0000259" key="6">
    <source>
        <dbReference type="PROSITE" id="PS50095"/>
    </source>
</evidence>
<evidence type="ECO:0000256" key="2">
    <source>
        <dbReference type="ARBA" id="ARBA00023043"/>
    </source>
</evidence>
<dbReference type="OrthoDB" id="19174at2759"/>
<comment type="caution">
    <text evidence="7">The sequence shown here is derived from an EMBL/GenBank/DDBJ whole genome shotgun (WGS) entry which is preliminary data.</text>
</comment>
<protein>
    <submittedName>
        <fullName evidence="7">DgyrCDS12440</fullName>
    </submittedName>
</protein>
<feature type="compositionally biased region" description="Basic and acidic residues" evidence="5">
    <location>
        <begin position="708"/>
        <end position="729"/>
    </location>
</feature>
<feature type="compositionally biased region" description="Polar residues" evidence="5">
    <location>
        <begin position="385"/>
        <end position="396"/>
    </location>
</feature>
<dbReference type="SUPFAM" id="SSF48403">
    <property type="entry name" value="Ankyrin repeat"/>
    <property type="match status" value="1"/>
</dbReference>
<dbReference type="InterPro" id="IPR036770">
    <property type="entry name" value="Ankyrin_rpt-contain_sf"/>
</dbReference>
<feature type="compositionally biased region" description="Basic and acidic residues" evidence="5">
    <location>
        <begin position="190"/>
        <end position="199"/>
    </location>
</feature>
<accession>A0A7I8W6G9</accession>
<dbReference type="Gene3D" id="1.25.40.20">
    <property type="entry name" value="Ankyrin repeat-containing domain"/>
    <property type="match status" value="1"/>
</dbReference>
<feature type="compositionally biased region" description="Polar residues" evidence="5">
    <location>
        <begin position="411"/>
        <end position="421"/>
    </location>
</feature>
<evidence type="ECO:0000256" key="1">
    <source>
        <dbReference type="ARBA" id="ARBA00022737"/>
    </source>
</evidence>
<feature type="compositionally biased region" description="Low complexity" evidence="5">
    <location>
        <begin position="422"/>
        <end position="435"/>
    </location>
</feature>
<dbReference type="SMART" id="SM00248">
    <property type="entry name" value="ANK"/>
    <property type="match status" value="5"/>
</dbReference>
<feature type="compositionally biased region" description="Polar residues" evidence="5">
    <location>
        <begin position="526"/>
        <end position="537"/>
    </location>
</feature>
<dbReference type="Pfam" id="PF12796">
    <property type="entry name" value="Ank_2"/>
    <property type="match status" value="2"/>
</dbReference>
<evidence type="ECO:0000256" key="4">
    <source>
        <dbReference type="PROSITE-ProRule" id="PRU00152"/>
    </source>
</evidence>
<feature type="compositionally biased region" description="Low complexity" evidence="5">
    <location>
        <begin position="516"/>
        <end position="525"/>
    </location>
</feature>
<dbReference type="InterPro" id="IPR036392">
    <property type="entry name" value="PLAT/LH2_dom_sf"/>
</dbReference>
<dbReference type="InterPro" id="IPR001024">
    <property type="entry name" value="PLAT/LH2_dom"/>
</dbReference>
<dbReference type="PROSITE" id="PS50297">
    <property type="entry name" value="ANK_REP_REGION"/>
    <property type="match status" value="2"/>
</dbReference>
<feature type="domain" description="PLAT" evidence="6">
    <location>
        <begin position="256"/>
        <end position="373"/>
    </location>
</feature>
<dbReference type="SUPFAM" id="SSF49723">
    <property type="entry name" value="Lipase/lipooxygenase domain (PLAT/LH2 domain)"/>
    <property type="match status" value="1"/>
</dbReference>
<feature type="compositionally biased region" description="Low complexity" evidence="5">
    <location>
        <begin position="159"/>
        <end position="189"/>
    </location>
</feature>
<name>A0A7I8W6G9_9ANNE</name>
<reference evidence="7 8" key="1">
    <citation type="submission" date="2020-08" db="EMBL/GenBank/DDBJ databases">
        <authorList>
            <person name="Hejnol A."/>
        </authorList>
    </citation>
    <scope>NUCLEOTIDE SEQUENCE [LARGE SCALE GENOMIC DNA]</scope>
</reference>
<evidence type="ECO:0000256" key="3">
    <source>
        <dbReference type="PROSITE-ProRule" id="PRU00023"/>
    </source>
</evidence>
<feature type="compositionally biased region" description="Polar residues" evidence="5">
    <location>
        <begin position="7"/>
        <end position="22"/>
    </location>
</feature>
<dbReference type="Gene3D" id="2.60.60.20">
    <property type="entry name" value="PLAT/LH2 domain"/>
    <property type="match status" value="1"/>
</dbReference>
<feature type="compositionally biased region" description="Low complexity" evidence="5">
    <location>
        <begin position="223"/>
        <end position="236"/>
    </location>
</feature>
<feature type="repeat" description="ANK" evidence="3">
    <location>
        <begin position="621"/>
        <end position="653"/>
    </location>
</feature>
<feature type="compositionally biased region" description="Low complexity" evidence="5">
    <location>
        <begin position="750"/>
        <end position="760"/>
    </location>
</feature>
<comment type="caution">
    <text evidence="4">Lacks conserved residue(s) required for the propagation of feature annotation.</text>
</comment>
<proteinExistence type="predicted"/>
<feature type="compositionally biased region" description="Polar residues" evidence="5">
    <location>
        <begin position="475"/>
        <end position="505"/>
    </location>
</feature>
<organism evidence="7 8">
    <name type="scientific">Dimorphilus gyrociliatus</name>
    <dbReference type="NCBI Taxonomy" id="2664684"/>
    <lineage>
        <taxon>Eukaryota</taxon>
        <taxon>Metazoa</taxon>
        <taxon>Spiralia</taxon>
        <taxon>Lophotrochozoa</taxon>
        <taxon>Annelida</taxon>
        <taxon>Polychaeta</taxon>
        <taxon>Polychaeta incertae sedis</taxon>
        <taxon>Dinophilidae</taxon>
        <taxon>Dimorphilus</taxon>
    </lineage>
</organism>
<feature type="compositionally biased region" description="Basic and acidic residues" evidence="5">
    <location>
        <begin position="765"/>
        <end position="794"/>
    </location>
</feature>
<dbReference type="PANTHER" id="PTHR24198:SF165">
    <property type="entry name" value="ANKYRIN REPEAT-CONTAINING PROTEIN-RELATED"/>
    <property type="match status" value="1"/>
</dbReference>
<dbReference type="PANTHER" id="PTHR24198">
    <property type="entry name" value="ANKYRIN REPEAT AND PROTEIN KINASE DOMAIN-CONTAINING PROTEIN"/>
    <property type="match status" value="1"/>
</dbReference>
<feature type="repeat" description="ANK" evidence="3">
    <location>
        <begin position="588"/>
        <end position="620"/>
    </location>
</feature>
<dbReference type="EMBL" id="CAJFCJ010000020">
    <property type="protein sequence ID" value="CAD5124140.1"/>
    <property type="molecule type" value="Genomic_DNA"/>
</dbReference>
<dbReference type="AlphaFoldDB" id="A0A7I8W6G9"/>
<feature type="compositionally biased region" description="Basic and acidic residues" evidence="5">
    <location>
        <begin position="457"/>
        <end position="469"/>
    </location>
</feature>